<dbReference type="Gene3D" id="3.90.640.10">
    <property type="entry name" value="Actin, Chain A, domain 4"/>
    <property type="match status" value="1"/>
</dbReference>
<comment type="caution">
    <text evidence="7">The sequence shown here is derived from an EMBL/GenBank/DDBJ whole genome shotgun (WGS) entry which is preliminary data.</text>
</comment>
<dbReference type="Proteomes" id="UP000612585">
    <property type="component" value="Unassembled WGS sequence"/>
</dbReference>
<dbReference type="InterPro" id="IPR013126">
    <property type="entry name" value="Hsp_70_fam"/>
</dbReference>
<dbReference type="Pfam" id="PF00012">
    <property type="entry name" value="HSP70"/>
    <property type="match status" value="1"/>
</dbReference>
<evidence type="ECO:0000313" key="7">
    <source>
        <dbReference type="EMBL" id="GIJ56922.1"/>
    </source>
</evidence>
<name>A0A8J4E2D5_9ACTN</name>
<reference evidence="7" key="1">
    <citation type="submission" date="2021-01" db="EMBL/GenBank/DDBJ databases">
        <title>Whole genome shotgun sequence of Virgisporangium aurantiacum NBRC 16421.</title>
        <authorList>
            <person name="Komaki H."/>
            <person name="Tamura T."/>
        </authorList>
    </citation>
    <scope>NUCLEOTIDE SEQUENCE</scope>
    <source>
        <strain evidence="7">NBRC 16421</strain>
    </source>
</reference>
<feature type="region of interest" description="Disordered" evidence="6">
    <location>
        <begin position="355"/>
        <end position="390"/>
    </location>
</feature>
<dbReference type="PROSITE" id="PS01036">
    <property type="entry name" value="HSP70_3"/>
    <property type="match status" value="1"/>
</dbReference>
<dbReference type="GO" id="GO:0140662">
    <property type="term" value="F:ATP-dependent protein folding chaperone"/>
    <property type="evidence" value="ECO:0007669"/>
    <property type="project" value="InterPro"/>
</dbReference>
<keyword evidence="3" id="KW-0067">ATP-binding</keyword>
<organism evidence="7 8">
    <name type="scientific">Virgisporangium aurantiacum</name>
    <dbReference type="NCBI Taxonomy" id="175570"/>
    <lineage>
        <taxon>Bacteria</taxon>
        <taxon>Bacillati</taxon>
        <taxon>Actinomycetota</taxon>
        <taxon>Actinomycetes</taxon>
        <taxon>Micromonosporales</taxon>
        <taxon>Micromonosporaceae</taxon>
        <taxon>Virgisporangium</taxon>
    </lineage>
</organism>
<dbReference type="InterPro" id="IPR043129">
    <property type="entry name" value="ATPase_NBD"/>
</dbReference>
<proteinExistence type="inferred from homology"/>
<dbReference type="RefSeq" id="WP_203995897.1">
    <property type="nucleotide sequence ID" value="NZ_BOPG01000027.1"/>
</dbReference>
<dbReference type="PANTHER" id="PTHR45639">
    <property type="entry name" value="HSC70CB, ISOFORM G-RELATED"/>
    <property type="match status" value="1"/>
</dbReference>
<dbReference type="Gene3D" id="3.30.420.40">
    <property type="match status" value="2"/>
</dbReference>
<dbReference type="EMBL" id="BOPG01000027">
    <property type="protein sequence ID" value="GIJ56922.1"/>
    <property type="molecule type" value="Genomic_DNA"/>
</dbReference>
<keyword evidence="5" id="KW-0143">Chaperone</keyword>
<evidence type="ECO:0000256" key="4">
    <source>
        <dbReference type="ARBA" id="ARBA00023016"/>
    </source>
</evidence>
<evidence type="ECO:0000256" key="5">
    <source>
        <dbReference type="ARBA" id="ARBA00023186"/>
    </source>
</evidence>
<keyword evidence="4" id="KW-0346">Stress response</keyword>
<dbReference type="SUPFAM" id="SSF53067">
    <property type="entry name" value="Actin-like ATPase domain"/>
    <property type="match status" value="2"/>
</dbReference>
<gene>
    <name evidence="7" type="ORF">Vau01_044380</name>
</gene>
<evidence type="ECO:0000256" key="6">
    <source>
        <dbReference type="SAM" id="MobiDB-lite"/>
    </source>
</evidence>
<protein>
    <recommendedName>
        <fullName evidence="9">Hsp70 protein</fullName>
    </recommendedName>
</protein>
<dbReference type="GO" id="GO:0005524">
    <property type="term" value="F:ATP binding"/>
    <property type="evidence" value="ECO:0007669"/>
    <property type="project" value="UniProtKB-KW"/>
</dbReference>
<dbReference type="InterPro" id="IPR018181">
    <property type="entry name" value="Heat_shock_70_CS"/>
</dbReference>
<sequence>MDHGVVLGIDFGTSNTAAVLRDRHGAAHVLMFDGVPQLPSAVFVADGMRLAGRDALHRALARPAGLEPNPKRRVDEGAVLLGDADEIPVAELIAVVLRRVRDEATFVAGGPPDRVVMTCPAAWGAPRRAVLAAAAGTAGLRLDGAGGAPIFVAEPVAAAAHYARAHRSPLPVGRPVLIVDLGAGTGDATVVRRTADGIDVVATRGMDGVGGLDVDAAVVASLAATLRPDDPAWGRLRSPRTATDLRAHRELWDAVRGAKEHLSRTASTFVYVPLLDVEVPLGREQFDALARPVLMPAVRLAVAVVADAGLAPADLAAVVLAGGSSRLPLVASLLHAALGRAPVVVDQPELAVAHGSLADNVRPSPAHRPEPEPDWPEPPPSGTLPRPDVVRPVSRPPVITRQRLLVLTAVVVVLVLGLWYVTSRGNPTGDLASVDPVATRPSGGGDLAVRFNERGCTVQHRLDERWLVRIAVTIDWRSAAGAPVPDTFTIESVPVVGSVPAREFADRFPLRMAGPSALIQPTLDVQPAWLGQTLFVEITLDPVANITETDENNNRVRISITLPAARPADESRVPCSPIP</sequence>
<evidence type="ECO:0000256" key="3">
    <source>
        <dbReference type="ARBA" id="ARBA00022840"/>
    </source>
</evidence>
<comment type="similarity">
    <text evidence="1">Belongs to the heat shock protein 70 family.</text>
</comment>
<dbReference type="PRINTS" id="PR00301">
    <property type="entry name" value="HEATSHOCK70"/>
</dbReference>
<evidence type="ECO:0000256" key="2">
    <source>
        <dbReference type="ARBA" id="ARBA00022741"/>
    </source>
</evidence>
<keyword evidence="2" id="KW-0547">Nucleotide-binding</keyword>
<dbReference type="AlphaFoldDB" id="A0A8J4E2D5"/>
<accession>A0A8J4E2D5</accession>
<evidence type="ECO:0008006" key="9">
    <source>
        <dbReference type="Google" id="ProtNLM"/>
    </source>
</evidence>
<evidence type="ECO:0000256" key="1">
    <source>
        <dbReference type="ARBA" id="ARBA00007381"/>
    </source>
</evidence>
<evidence type="ECO:0000313" key="8">
    <source>
        <dbReference type="Proteomes" id="UP000612585"/>
    </source>
</evidence>
<keyword evidence="8" id="KW-1185">Reference proteome</keyword>